<evidence type="ECO:0000313" key="6">
    <source>
        <dbReference type="Proteomes" id="UP000054558"/>
    </source>
</evidence>
<dbReference type="GO" id="GO:0045454">
    <property type="term" value="P:cell redox homeostasis"/>
    <property type="evidence" value="ECO:0000318"/>
    <property type="project" value="GO_Central"/>
</dbReference>
<organism evidence="5 6">
    <name type="scientific">Klebsormidium nitens</name>
    <name type="common">Green alga</name>
    <name type="synonym">Ulothrix nitens</name>
    <dbReference type="NCBI Taxonomy" id="105231"/>
    <lineage>
        <taxon>Eukaryota</taxon>
        <taxon>Viridiplantae</taxon>
        <taxon>Streptophyta</taxon>
        <taxon>Klebsormidiophyceae</taxon>
        <taxon>Klebsormidiales</taxon>
        <taxon>Klebsormidiaceae</taxon>
        <taxon>Klebsormidium</taxon>
    </lineage>
</organism>
<evidence type="ECO:0000313" key="5">
    <source>
        <dbReference type="EMBL" id="GAQ82382.1"/>
    </source>
</evidence>
<dbReference type="PROSITE" id="PS51352">
    <property type="entry name" value="THIOREDOXIN_2"/>
    <property type="match status" value="1"/>
</dbReference>
<evidence type="ECO:0000259" key="4">
    <source>
        <dbReference type="PROSITE" id="PS51352"/>
    </source>
</evidence>
<dbReference type="GO" id="GO:0140824">
    <property type="term" value="F:thioredoxin-dependent peroxiredoxin activity"/>
    <property type="evidence" value="ECO:0007669"/>
    <property type="project" value="UniProtKB-EC"/>
</dbReference>
<dbReference type="InterPro" id="IPR013766">
    <property type="entry name" value="Thioredoxin_domain"/>
</dbReference>
<dbReference type="Gene3D" id="3.30.1020.10">
    <property type="entry name" value="Antioxidant, Horf6, Chain A, domain2"/>
    <property type="match status" value="1"/>
</dbReference>
<dbReference type="PANTHER" id="PTHR43503:SF4">
    <property type="entry name" value="PEROXIREDOXIN-6"/>
    <property type="match status" value="1"/>
</dbReference>
<comment type="catalytic activity">
    <reaction evidence="3">
        <text>a hydroperoxide + [thioredoxin]-dithiol = an alcohol + [thioredoxin]-disulfide + H2O</text>
        <dbReference type="Rhea" id="RHEA:62620"/>
        <dbReference type="Rhea" id="RHEA-COMP:10698"/>
        <dbReference type="Rhea" id="RHEA-COMP:10700"/>
        <dbReference type="ChEBI" id="CHEBI:15377"/>
        <dbReference type="ChEBI" id="CHEBI:29950"/>
        <dbReference type="ChEBI" id="CHEBI:30879"/>
        <dbReference type="ChEBI" id="CHEBI:35924"/>
        <dbReference type="ChEBI" id="CHEBI:50058"/>
        <dbReference type="EC" id="1.11.1.24"/>
    </reaction>
</comment>
<dbReference type="EMBL" id="DF237058">
    <property type="protein sequence ID" value="GAQ82382.1"/>
    <property type="molecule type" value="Genomic_DNA"/>
</dbReference>
<accession>A0A1Y1HX80</accession>
<dbReference type="SUPFAM" id="SSF52833">
    <property type="entry name" value="Thioredoxin-like"/>
    <property type="match status" value="2"/>
</dbReference>
<dbReference type="Pfam" id="PF10417">
    <property type="entry name" value="1-cysPrx_C"/>
    <property type="match status" value="1"/>
</dbReference>
<proteinExistence type="predicted"/>
<dbReference type="GO" id="GO:0004601">
    <property type="term" value="F:peroxidase activity"/>
    <property type="evidence" value="ECO:0000318"/>
    <property type="project" value="GO_Central"/>
</dbReference>
<dbReference type="InterPro" id="IPR000866">
    <property type="entry name" value="AhpC/TSA"/>
</dbReference>
<dbReference type="AlphaFoldDB" id="A0A1Y1HX80"/>
<evidence type="ECO:0000256" key="2">
    <source>
        <dbReference type="ARBA" id="ARBA00023002"/>
    </source>
</evidence>
<keyword evidence="2" id="KW-0560">Oxidoreductase</keyword>
<reference evidence="5 6" key="1">
    <citation type="journal article" date="2014" name="Nat. Commun.">
        <title>Klebsormidium flaccidum genome reveals primary factors for plant terrestrial adaptation.</title>
        <authorList>
            <person name="Hori K."/>
            <person name="Maruyama F."/>
            <person name="Fujisawa T."/>
            <person name="Togashi T."/>
            <person name="Yamamoto N."/>
            <person name="Seo M."/>
            <person name="Sato S."/>
            <person name="Yamada T."/>
            <person name="Mori H."/>
            <person name="Tajima N."/>
            <person name="Moriyama T."/>
            <person name="Ikeuchi M."/>
            <person name="Watanabe M."/>
            <person name="Wada H."/>
            <person name="Kobayashi K."/>
            <person name="Saito M."/>
            <person name="Masuda T."/>
            <person name="Sasaki-Sekimoto Y."/>
            <person name="Mashiguchi K."/>
            <person name="Awai K."/>
            <person name="Shimojima M."/>
            <person name="Masuda S."/>
            <person name="Iwai M."/>
            <person name="Nobusawa T."/>
            <person name="Narise T."/>
            <person name="Kondo S."/>
            <person name="Saito H."/>
            <person name="Sato R."/>
            <person name="Murakawa M."/>
            <person name="Ihara Y."/>
            <person name="Oshima-Yamada Y."/>
            <person name="Ohtaka K."/>
            <person name="Satoh M."/>
            <person name="Sonobe K."/>
            <person name="Ishii M."/>
            <person name="Ohtani R."/>
            <person name="Kanamori-Sato M."/>
            <person name="Honoki R."/>
            <person name="Miyazaki D."/>
            <person name="Mochizuki H."/>
            <person name="Umetsu J."/>
            <person name="Higashi K."/>
            <person name="Shibata D."/>
            <person name="Kamiya Y."/>
            <person name="Sato N."/>
            <person name="Nakamura Y."/>
            <person name="Tabata S."/>
            <person name="Ida S."/>
            <person name="Kurokawa K."/>
            <person name="Ohta H."/>
        </authorList>
    </citation>
    <scope>NUCLEOTIDE SEQUENCE [LARGE SCALE GENOMIC DNA]</scope>
    <source>
        <strain evidence="5 6">NIES-2285</strain>
    </source>
</reference>
<dbReference type="PANTHER" id="PTHR43503">
    <property type="entry name" value="MCG48959-RELATED"/>
    <property type="match status" value="1"/>
</dbReference>
<evidence type="ECO:0000256" key="3">
    <source>
        <dbReference type="ARBA" id="ARBA00049091"/>
    </source>
</evidence>
<dbReference type="GO" id="GO:0005829">
    <property type="term" value="C:cytosol"/>
    <property type="evidence" value="ECO:0000318"/>
    <property type="project" value="GO_Central"/>
</dbReference>
<dbReference type="Pfam" id="PF00578">
    <property type="entry name" value="AhpC-TSA"/>
    <property type="match status" value="1"/>
</dbReference>
<name>A0A1Y1HX80_KLENI</name>
<dbReference type="OrthoDB" id="2996783at2759"/>
<sequence length="387" mass="43089">MAAQAIRCAGLQLNSARFVSLASKISRSASPLLSRSFSGVPLLSPGLTSAPHHPGWRYVPRCSLYSHAKSKSAMPVRLGEVIPDLEVTTTKGKYKLQEWVGDGWGAIFSFPAAFTPVCTTELAVVAKYQAKFKERDVKLMGVTIESPDNQDFGNWLKDVETYAETKIEFPVAFDPSRAISDKLNLLDLENLNGEGNPMNARGIHIIRPDKKVRAARPLVFPLRSVSYFPLRSIGQNGEGNPMNARGIHIICPDEKVRAHIRRYFPHSSVPSFRSVPSELYLNGSGNPMNARGIQTRPDKEIRLTLLYPGPVGRNFDEIIRCIAALQLNWKLHVATPANWKIGDRVIVPLKISDEEAEKRGIKNIKAEDLPSKKKYLRWGEAEVLTKI</sequence>
<dbReference type="Proteomes" id="UP000054558">
    <property type="component" value="Unassembled WGS sequence"/>
</dbReference>
<evidence type="ECO:0000256" key="1">
    <source>
        <dbReference type="ARBA" id="ARBA00013017"/>
    </source>
</evidence>
<keyword evidence="6" id="KW-1185">Reference proteome</keyword>
<dbReference type="EC" id="1.11.1.24" evidence="1"/>
<feature type="domain" description="Thioredoxin" evidence="4">
    <location>
        <begin position="76"/>
        <end position="238"/>
    </location>
</feature>
<dbReference type="Gene3D" id="3.40.30.10">
    <property type="entry name" value="Glutaredoxin"/>
    <property type="match status" value="1"/>
</dbReference>
<dbReference type="STRING" id="105231.A0A1Y1HX80"/>
<gene>
    <name evidence="5" type="ORF">KFL_001090295</name>
</gene>
<dbReference type="InterPro" id="IPR036249">
    <property type="entry name" value="Thioredoxin-like_sf"/>
</dbReference>
<dbReference type="InterPro" id="IPR019479">
    <property type="entry name" value="Peroxiredoxin_C"/>
</dbReference>
<protein>
    <recommendedName>
        <fullName evidence="1">thioredoxin-dependent peroxiredoxin</fullName>
        <ecNumber evidence="1">1.11.1.24</ecNumber>
    </recommendedName>
</protein>